<dbReference type="KEGG" id="ssl:SS1G_09440"/>
<feature type="compositionally biased region" description="Low complexity" evidence="1">
    <location>
        <begin position="141"/>
        <end position="153"/>
    </location>
</feature>
<dbReference type="EMBL" id="CP017828">
    <property type="protein sequence ID" value="APA15734.1"/>
    <property type="molecule type" value="Genomic_DNA"/>
</dbReference>
<dbReference type="VEuPathDB" id="FungiDB:sscle_15g105040"/>
<feature type="region of interest" description="Disordered" evidence="1">
    <location>
        <begin position="88"/>
        <end position="116"/>
    </location>
</feature>
<feature type="compositionally biased region" description="Polar residues" evidence="1">
    <location>
        <begin position="51"/>
        <end position="66"/>
    </location>
</feature>
<dbReference type="Proteomes" id="UP000177798">
    <property type="component" value="Chromosome 15"/>
</dbReference>
<reference evidence="3" key="1">
    <citation type="journal article" date="2017" name="Genome Biol. Evol.">
        <title>The complete genome sequence of the phytopathogenic fungus Sclerotinia sclerotiorum reveals insights into the genome architecture of broad host range pathogens.</title>
        <authorList>
            <person name="Derbyshire M."/>
            <person name="Denton-Giles M."/>
            <person name="Hegedus D."/>
            <person name="Seifbarghy S."/>
            <person name="Rollins J."/>
            <person name="van Kan J."/>
            <person name="Seidl M.F."/>
            <person name="Faino L."/>
            <person name="Mbengue M."/>
            <person name="Navaud O."/>
            <person name="Raffaele S."/>
            <person name="Hammond-Kosack K."/>
            <person name="Heard S."/>
            <person name="Oliver R."/>
        </authorList>
    </citation>
    <scope>NUCLEOTIDE SEQUENCE [LARGE SCALE GENOMIC DNA]</scope>
    <source>
        <strain evidence="3">ATCC 18683 / 1980 / Ss-1</strain>
    </source>
</reference>
<evidence type="ECO:0000313" key="2">
    <source>
        <dbReference type="EMBL" id="APA15734.1"/>
    </source>
</evidence>
<gene>
    <name evidence="2" type="ORF">sscle_15g105040</name>
</gene>
<sequence>MQDENLHKVQKPEKKETSTILKRSFSSLASYLKRSQQKPSASSTRKLEGSIISTTTQGESTASRYPSPTREIIELLEGNALTIDVSPATTSAAKPETHQTTSKIKNPCTETAASSSHNLTSALQANMHKDTHIQQTIPQPTNSLSPSTSTSTGTEERDKQLTTTTSENQKRNIQELFIKSLISKLTKERREAKMKVRNSRRIRYLAAMRKIVRKGWSSRTHAGRKRKLDELCR</sequence>
<feature type="compositionally biased region" description="Polar residues" evidence="1">
    <location>
        <begin position="31"/>
        <end position="44"/>
    </location>
</feature>
<evidence type="ECO:0000256" key="1">
    <source>
        <dbReference type="SAM" id="MobiDB-lite"/>
    </source>
</evidence>
<feature type="region of interest" description="Disordered" evidence="1">
    <location>
        <begin position="31"/>
        <end position="66"/>
    </location>
</feature>
<name>A0A1D9QLC0_SCLS1</name>
<organism evidence="2 3">
    <name type="scientific">Sclerotinia sclerotiorum (strain ATCC 18683 / 1980 / Ss-1)</name>
    <name type="common">White mold</name>
    <name type="synonym">Whetzelinia sclerotiorum</name>
    <dbReference type="NCBI Taxonomy" id="665079"/>
    <lineage>
        <taxon>Eukaryota</taxon>
        <taxon>Fungi</taxon>
        <taxon>Dikarya</taxon>
        <taxon>Ascomycota</taxon>
        <taxon>Pezizomycotina</taxon>
        <taxon>Leotiomycetes</taxon>
        <taxon>Helotiales</taxon>
        <taxon>Sclerotiniaceae</taxon>
        <taxon>Sclerotinia</taxon>
    </lineage>
</organism>
<dbReference type="AlphaFoldDB" id="A0A1D9QLC0"/>
<accession>A0A1D9QLC0</accession>
<feature type="compositionally biased region" description="Basic and acidic residues" evidence="1">
    <location>
        <begin position="1"/>
        <end position="17"/>
    </location>
</feature>
<evidence type="ECO:0000313" key="3">
    <source>
        <dbReference type="Proteomes" id="UP000177798"/>
    </source>
</evidence>
<dbReference type="OrthoDB" id="3550259at2759"/>
<protein>
    <submittedName>
        <fullName evidence="2">Uncharacterized protein</fullName>
    </submittedName>
</protein>
<proteinExistence type="predicted"/>
<feature type="region of interest" description="Disordered" evidence="1">
    <location>
        <begin position="1"/>
        <end position="20"/>
    </location>
</feature>
<feature type="region of interest" description="Disordered" evidence="1">
    <location>
        <begin position="135"/>
        <end position="168"/>
    </location>
</feature>
<dbReference type="RefSeq" id="XP_001589718.1">
    <property type="nucleotide sequence ID" value="XM_001589668.1"/>
</dbReference>